<dbReference type="Proteomes" id="UP000824469">
    <property type="component" value="Unassembled WGS sequence"/>
</dbReference>
<name>A0AA38LRG3_TAXCH</name>
<reference evidence="2 3" key="1">
    <citation type="journal article" date="2021" name="Nat. Plants">
        <title>The Taxus genome provides insights into paclitaxel biosynthesis.</title>
        <authorList>
            <person name="Xiong X."/>
            <person name="Gou J."/>
            <person name="Liao Q."/>
            <person name="Li Y."/>
            <person name="Zhou Q."/>
            <person name="Bi G."/>
            <person name="Li C."/>
            <person name="Du R."/>
            <person name="Wang X."/>
            <person name="Sun T."/>
            <person name="Guo L."/>
            <person name="Liang H."/>
            <person name="Lu P."/>
            <person name="Wu Y."/>
            <person name="Zhang Z."/>
            <person name="Ro D.K."/>
            <person name="Shang Y."/>
            <person name="Huang S."/>
            <person name="Yan J."/>
        </authorList>
    </citation>
    <scope>NUCLEOTIDE SEQUENCE [LARGE SCALE GENOMIC DNA]</scope>
    <source>
        <strain evidence="2">Ta-2019</strain>
    </source>
</reference>
<proteinExistence type="predicted"/>
<comment type="caution">
    <text evidence="2">The sequence shown here is derived from an EMBL/GenBank/DDBJ whole genome shotgun (WGS) entry which is preliminary data.</text>
</comment>
<dbReference type="EMBL" id="JAHRHJ020000001">
    <property type="protein sequence ID" value="KAH9332090.1"/>
    <property type="molecule type" value="Genomic_DNA"/>
</dbReference>
<evidence type="ECO:0000313" key="3">
    <source>
        <dbReference type="Proteomes" id="UP000824469"/>
    </source>
</evidence>
<evidence type="ECO:0000313" key="2">
    <source>
        <dbReference type="EMBL" id="KAH9332090.1"/>
    </source>
</evidence>
<feature type="region of interest" description="Disordered" evidence="1">
    <location>
        <begin position="326"/>
        <end position="346"/>
    </location>
</feature>
<sequence length="362" mass="43100">FEDAIRRRKQKKQTEFRKIQSSKAEREYVQVIAQETIWNKQTMRYRNQDYNLEMQENEADEQGAIKQSTRIPAKGHQWLYEEGMHTKNVNAVLCIENLHYADIVHWSNMMHQDSVHKNERSMDIKEFISWKKVNQRNGIKQGEKDDLTAAMAMNKDNLRFDKHEVMKTSLLYDLVKKHKGLETIVYIRRTCMQEKDTNSGLESDMVNQEARLMVENQVKQAYKESIEEDEREIVIKQVVKVVKPCMFEFNSILDTEITKEQEEGTRAEFLWKRMKKKIEEDMVTNMKIKAIKIEYEADFKVEKKCTKTQDGQSYQSSQGEQIQQLQQEKQSKVQRRKLSTRRQANWRRKKKSNFKDVLLLGG</sequence>
<protein>
    <submittedName>
        <fullName evidence="2">Uncharacterized protein</fullName>
    </submittedName>
</protein>
<organism evidence="2 3">
    <name type="scientific">Taxus chinensis</name>
    <name type="common">Chinese yew</name>
    <name type="synonym">Taxus wallichiana var. chinensis</name>
    <dbReference type="NCBI Taxonomy" id="29808"/>
    <lineage>
        <taxon>Eukaryota</taxon>
        <taxon>Viridiplantae</taxon>
        <taxon>Streptophyta</taxon>
        <taxon>Embryophyta</taxon>
        <taxon>Tracheophyta</taxon>
        <taxon>Spermatophyta</taxon>
        <taxon>Pinopsida</taxon>
        <taxon>Pinidae</taxon>
        <taxon>Conifers II</taxon>
        <taxon>Cupressales</taxon>
        <taxon>Taxaceae</taxon>
        <taxon>Taxus</taxon>
    </lineage>
</organism>
<feature type="non-terminal residue" evidence="2">
    <location>
        <position position="362"/>
    </location>
</feature>
<feature type="compositionally biased region" description="Basic residues" evidence="1">
    <location>
        <begin position="332"/>
        <end position="346"/>
    </location>
</feature>
<gene>
    <name evidence="2" type="ORF">KI387_004198</name>
</gene>
<dbReference type="AlphaFoldDB" id="A0AA38LRG3"/>
<keyword evidence="3" id="KW-1185">Reference proteome</keyword>
<accession>A0AA38LRG3</accession>
<evidence type="ECO:0000256" key="1">
    <source>
        <dbReference type="SAM" id="MobiDB-lite"/>
    </source>
</evidence>